<dbReference type="InterPro" id="IPR056551">
    <property type="entry name" value="Beta-prop_NOL10_N"/>
</dbReference>
<reference evidence="3" key="1">
    <citation type="submission" date="2017-02" db="UniProtKB">
        <authorList>
            <consortium name="WormBaseParasite"/>
        </authorList>
    </citation>
    <scope>IDENTIFICATION</scope>
</reference>
<dbReference type="PANTHER" id="PTHR14927">
    <property type="entry name" value="NUCLEOLAR PROTEIN 10"/>
    <property type="match status" value="1"/>
</dbReference>
<dbReference type="WBParaSite" id="ALUE_0001327601-mRNA-1">
    <property type="protein sequence ID" value="ALUE_0001327601-mRNA-1"/>
    <property type="gene ID" value="ALUE_0001327601"/>
</dbReference>
<dbReference type="PANTHER" id="PTHR14927:SF0">
    <property type="entry name" value="NUCLEOLAR PROTEIN 10"/>
    <property type="match status" value="1"/>
</dbReference>
<dbReference type="InterPro" id="IPR011045">
    <property type="entry name" value="N2O_reductase_N"/>
</dbReference>
<name>A0A0M3I7R9_ASCLU</name>
<keyword evidence="2" id="KW-1185">Reference proteome</keyword>
<dbReference type="AlphaFoldDB" id="A0A0M3I7R9"/>
<feature type="domain" description="Nucleolar protein 10-like N-terminal" evidence="1">
    <location>
        <begin position="1"/>
        <end position="31"/>
    </location>
</feature>
<dbReference type="Proteomes" id="UP000036681">
    <property type="component" value="Unplaced"/>
</dbReference>
<dbReference type="Pfam" id="PF23098">
    <property type="entry name" value="Beta-prop_NOL10_N"/>
    <property type="match status" value="2"/>
</dbReference>
<feature type="domain" description="Nucleolar protein 10-like N-terminal" evidence="1">
    <location>
        <begin position="41"/>
        <end position="115"/>
    </location>
</feature>
<dbReference type="InterPro" id="IPR040382">
    <property type="entry name" value="NOL10/Enp2"/>
</dbReference>
<dbReference type="GO" id="GO:0032040">
    <property type="term" value="C:small-subunit processome"/>
    <property type="evidence" value="ECO:0007669"/>
    <property type="project" value="TreeGrafter"/>
</dbReference>
<evidence type="ECO:0000313" key="2">
    <source>
        <dbReference type="Proteomes" id="UP000036681"/>
    </source>
</evidence>
<sequence length="119" mass="13855">MQVSLANDVKIYNLSAGKSIPEWISDRKRRKLEQKDIGNLNVSLANDVKIYNLSAGKSIPEWISDRKRRKLEQKDIDIRRRIQLIQDFDMPDVSHTVNVSPDGRYIFATGMLLPYIDFY</sequence>
<organism evidence="2 3">
    <name type="scientific">Ascaris lumbricoides</name>
    <name type="common">Giant roundworm</name>
    <dbReference type="NCBI Taxonomy" id="6252"/>
    <lineage>
        <taxon>Eukaryota</taxon>
        <taxon>Metazoa</taxon>
        <taxon>Ecdysozoa</taxon>
        <taxon>Nematoda</taxon>
        <taxon>Chromadorea</taxon>
        <taxon>Rhabditida</taxon>
        <taxon>Spirurina</taxon>
        <taxon>Ascaridomorpha</taxon>
        <taxon>Ascaridoidea</taxon>
        <taxon>Ascarididae</taxon>
        <taxon>Ascaris</taxon>
    </lineage>
</organism>
<dbReference type="GO" id="GO:0030686">
    <property type="term" value="C:90S preribosome"/>
    <property type="evidence" value="ECO:0007669"/>
    <property type="project" value="TreeGrafter"/>
</dbReference>
<proteinExistence type="predicted"/>
<dbReference type="GO" id="GO:0000462">
    <property type="term" value="P:maturation of SSU-rRNA from tricistronic rRNA transcript (SSU-rRNA, 5.8S rRNA, LSU-rRNA)"/>
    <property type="evidence" value="ECO:0007669"/>
    <property type="project" value="TreeGrafter"/>
</dbReference>
<accession>A0A0M3I7R9</accession>
<dbReference type="SUPFAM" id="SSF50974">
    <property type="entry name" value="Nitrous oxide reductase, N-terminal domain"/>
    <property type="match status" value="1"/>
</dbReference>
<evidence type="ECO:0000313" key="3">
    <source>
        <dbReference type="WBParaSite" id="ALUE_0001327601-mRNA-1"/>
    </source>
</evidence>
<evidence type="ECO:0000259" key="1">
    <source>
        <dbReference type="Pfam" id="PF23098"/>
    </source>
</evidence>
<protein>
    <submittedName>
        <fullName evidence="3">Nucleolar protein 10</fullName>
    </submittedName>
</protein>